<gene>
    <name evidence="1" type="ORF">BSTOLATCC_MIC18475</name>
</gene>
<sequence>MKALGTRGKCRNFAGDERLFYLGKTNDSNEDSSLVKFTCEDKKSPTHRSAFSIDEFKLKSLSTPNKPSHKRTISGTHGYFTELRNFENKSLPSDNQNQESVENFFANKYKNQMLPDLYEYDETLILTDDAEDTVHTDFPEQKSPLGLEDFGEIIEMIENKETEKGKIKDKKLQQLKQMLLGKVKNNALPSSISFSKNELLSTDRLSNLITSSISSNNTQAGPGSSILLNEPSIESPDYNHFFKGASKPVDNKNKIEEILAHVCKKNSYQINTIIRKINNAKWAKRFIVVFDSSQNAEDVGVYGKEFINFRKIDGSQNFPENIFKPQIECGLIYDESEQQLQEINSDEEADAVILYESLIAQK</sequence>
<comment type="caution">
    <text evidence="1">The sequence shown here is derived from an EMBL/GenBank/DDBJ whole genome shotgun (WGS) entry which is preliminary data.</text>
</comment>
<accession>A0AAU9J116</accession>
<protein>
    <recommendedName>
        <fullName evidence="3">TLDc domain-containing protein</fullName>
    </recommendedName>
</protein>
<reference evidence="1" key="1">
    <citation type="submission" date="2021-09" db="EMBL/GenBank/DDBJ databases">
        <authorList>
            <consortium name="AG Swart"/>
            <person name="Singh M."/>
            <person name="Singh A."/>
            <person name="Seah K."/>
            <person name="Emmerich C."/>
        </authorList>
    </citation>
    <scope>NUCLEOTIDE SEQUENCE</scope>
    <source>
        <strain evidence="1">ATCC30299</strain>
    </source>
</reference>
<evidence type="ECO:0000313" key="2">
    <source>
        <dbReference type="Proteomes" id="UP001162131"/>
    </source>
</evidence>
<evidence type="ECO:0000313" key="1">
    <source>
        <dbReference type="EMBL" id="CAG9317221.1"/>
    </source>
</evidence>
<name>A0AAU9J116_9CILI</name>
<dbReference type="AlphaFoldDB" id="A0AAU9J116"/>
<dbReference type="Proteomes" id="UP001162131">
    <property type="component" value="Unassembled WGS sequence"/>
</dbReference>
<dbReference type="EMBL" id="CAJZBQ010000018">
    <property type="protein sequence ID" value="CAG9317221.1"/>
    <property type="molecule type" value="Genomic_DNA"/>
</dbReference>
<proteinExistence type="predicted"/>
<keyword evidence="2" id="KW-1185">Reference proteome</keyword>
<organism evidence="1 2">
    <name type="scientific">Blepharisma stoltei</name>
    <dbReference type="NCBI Taxonomy" id="1481888"/>
    <lineage>
        <taxon>Eukaryota</taxon>
        <taxon>Sar</taxon>
        <taxon>Alveolata</taxon>
        <taxon>Ciliophora</taxon>
        <taxon>Postciliodesmatophora</taxon>
        <taxon>Heterotrichea</taxon>
        <taxon>Heterotrichida</taxon>
        <taxon>Blepharismidae</taxon>
        <taxon>Blepharisma</taxon>
    </lineage>
</organism>
<evidence type="ECO:0008006" key="3">
    <source>
        <dbReference type="Google" id="ProtNLM"/>
    </source>
</evidence>